<dbReference type="AlphaFoldDB" id="A0A923ICJ1"/>
<dbReference type="SUPFAM" id="SSF51556">
    <property type="entry name" value="Metallo-dependent hydrolases"/>
    <property type="match status" value="1"/>
</dbReference>
<dbReference type="Proteomes" id="UP000659630">
    <property type="component" value="Unassembled WGS sequence"/>
</dbReference>
<proteinExistence type="predicted"/>
<sequence length="426" mass="45029">MKTAFVNCTLLDGTENMAPQAGMAVVVEDGKIALVEKAAASYEGCEVVDLGGRYLMPGLINLHLHLASTGAPKKKETDAAKLASFLMGNPVTRALARSVCEKAAKTELLSGVTTIRTVGGLDGVDSAIRDRVKTGKTVGPRMLVADLAVTVPGGHMAGSVAAVAQTEEECRALVRRIAQGKPDLIKLMITGGVLDAKVKGEPGVLRMPPELVRAACEEAHRLGYPVAAHVESPEGVRVALENGVDTIEHGAALDEALVELFQQRGAAHVCTISPAVPLAMMDPQVVGSTELTQYNGNVVFEGIVSCAKTALAHGIPVGLGTDAGCPFTTHYDMWRELQYFHKYVGVSRAFALHTATLKNAEILGIAQKTGSVEAGKSADLLVTDGDPLADLTCLRAPYMVVMAGRVFAQPRVKKYPLVEQELDKFL</sequence>
<dbReference type="PANTHER" id="PTHR43135">
    <property type="entry name" value="ALPHA-D-RIBOSE 1-METHYLPHOSPHONATE 5-TRIPHOSPHATE DIPHOSPHATASE"/>
    <property type="match status" value="1"/>
</dbReference>
<name>A0A923ICJ1_9FIRM</name>
<reference evidence="2" key="1">
    <citation type="submission" date="2020-08" db="EMBL/GenBank/DDBJ databases">
        <title>Genome public.</title>
        <authorList>
            <person name="Liu C."/>
            <person name="Sun Q."/>
        </authorList>
    </citation>
    <scope>NUCLEOTIDE SEQUENCE</scope>
    <source>
        <strain evidence="2">BX8</strain>
    </source>
</reference>
<feature type="domain" description="Amidohydrolase-related" evidence="1">
    <location>
        <begin position="54"/>
        <end position="405"/>
    </location>
</feature>
<dbReference type="InterPro" id="IPR011059">
    <property type="entry name" value="Metal-dep_hydrolase_composite"/>
</dbReference>
<dbReference type="InterPro" id="IPR051781">
    <property type="entry name" value="Metallo-dep_Hydrolase"/>
</dbReference>
<evidence type="ECO:0000259" key="1">
    <source>
        <dbReference type="Pfam" id="PF01979"/>
    </source>
</evidence>
<dbReference type="SUPFAM" id="SSF51338">
    <property type="entry name" value="Composite domain of metallo-dependent hydrolases"/>
    <property type="match status" value="1"/>
</dbReference>
<comment type="caution">
    <text evidence="2">The sequence shown here is derived from an EMBL/GenBank/DDBJ whole genome shotgun (WGS) entry which is preliminary data.</text>
</comment>
<dbReference type="InterPro" id="IPR032466">
    <property type="entry name" value="Metal_Hydrolase"/>
</dbReference>
<dbReference type="GO" id="GO:0016810">
    <property type="term" value="F:hydrolase activity, acting on carbon-nitrogen (but not peptide) bonds"/>
    <property type="evidence" value="ECO:0007669"/>
    <property type="project" value="InterPro"/>
</dbReference>
<accession>A0A923ICJ1</accession>
<evidence type="ECO:0000313" key="3">
    <source>
        <dbReference type="Proteomes" id="UP000659630"/>
    </source>
</evidence>
<dbReference type="Pfam" id="PF01979">
    <property type="entry name" value="Amidohydro_1"/>
    <property type="match status" value="1"/>
</dbReference>
<dbReference type="Gene3D" id="2.30.40.10">
    <property type="entry name" value="Urease, subunit C, domain 1"/>
    <property type="match status" value="2"/>
</dbReference>
<keyword evidence="3" id="KW-1185">Reference proteome</keyword>
<dbReference type="PANTHER" id="PTHR43135:SF3">
    <property type="entry name" value="ALPHA-D-RIBOSE 1-METHYLPHOSPHONATE 5-TRIPHOSPHATE DIPHOSPHATASE"/>
    <property type="match status" value="1"/>
</dbReference>
<dbReference type="InterPro" id="IPR057744">
    <property type="entry name" value="OTAase-like"/>
</dbReference>
<dbReference type="EMBL" id="JACONZ010000001">
    <property type="protein sequence ID" value="MBC5580440.1"/>
    <property type="molecule type" value="Genomic_DNA"/>
</dbReference>
<dbReference type="Gene3D" id="3.40.50.10910">
    <property type="entry name" value="Amidohydrolase"/>
    <property type="match status" value="1"/>
</dbReference>
<dbReference type="InterPro" id="IPR006680">
    <property type="entry name" value="Amidohydro-rel"/>
</dbReference>
<protein>
    <submittedName>
        <fullName evidence="2">Amidohydrolase family protein</fullName>
    </submittedName>
</protein>
<dbReference type="CDD" id="cd01299">
    <property type="entry name" value="Met_dep_hydrolase_A"/>
    <property type="match status" value="1"/>
</dbReference>
<organism evidence="2 3">
    <name type="scientific">Anaerofilum hominis</name>
    <dbReference type="NCBI Taxonomy" id="2763016"/>
    <lineage>
        <taxon>Bacteria</taxon>
        <taxon>Bacillati</taxon>
        <taxon>Bacillota</taxon>
        <taxon>Clostridia</taxon>
        <taxon>Eubacteriales</taxon>
        <taxon>Oscillospiraceae</taxon>
        <taxon>Anaerofilum</taxon>
    </lineage>
</organism>
<gene>
    <name evidence="2" type="ORF">H8S23_02865</name>
</gene>
<dbReference type="Gene3D" id="1.20.58.520">
    <property type="entry name" value="Amidohydrolase"/>
    <property type="match status" value="1"/>
</dbReference>
<evidence type="ECO:0000313" key="2">
    <source>
        <dbReference type="EMBL" id="MBC5580440.1"/>
    </source>
</evidence>